<keyword evidence="2" id="KW-1185">Reference proteome</keyword>
<evidence type="ECO:0000313" key="2">
    <source>
        <dbReference type="Proteomes" id="UP001139682"/>
    </source>
</evidence>
<name>A0A9X1VZL2_9GAMM</name>
<dbReference type="Proteomes" id="UP001139682">
    <property type="component" value="Unassembled WGS sequence"/>
</dbReference>
<dbReference type="RefSeq" id="WP_243604008.1">
    <property type="nucleotide sequence ID" value="NZ_JALGRD010000001.1"/>
</dbReference>
<reference evidence="1" key="1">
    <citation type="submission" date="2022-03" db="EMBL/GenBank/DDBJ databases">
        <title>Pseudomonas marianensis sp. nov., a marine bacterium isolated from deep-sea sediments of the Mariana Trench.</title>
        <authorList>
            <person name="Wei Y."/>
        </authorList>
    </citation>
    <scope>NUCLEOTIDE SEQUENCE</scope>
    <source>
        <strain evidence="1">PS1</strain>
    </source>
</reference>
<organism evidence="1 2">
    <name type="scientific">Stutzerimonas marianensis</name>
    <dbReference type="NCBI Taxonomy" id="2929513"/>
    <lineage>
        <taxon>Bacteria</taxon>
        <taxon>Pseudomonadati</taxon>
        <taxon>Pseudomonadota</taxon>
        <taxon>Gammaproteobacteria</taxon>
        <taxon>Pseudomonadales</taxon>
        <taxon>Pseudomonadaceae</taxon>
        <taxon>Stutzerimonas</taxon>
    </lineage>
</organism>
<dbReference type="PROSITE" id="PS51257">
    <property type="entry name" value="PROKAR_LIPOPROTEIN"/>
    <property type="match status" value="1"/>
</dbReference>
<accession>A0A9X1VZL2</accession>
<comment type="caution">
    <text evidence="1">The sequence shown here is derived from an EMBL/GenBank/DDBJ whole genome shotgun (WGS) entry which is preliminary data.</text>
</comment>
<protein>
    <submittedName>
        <fullName evidence="1">TorF family putative porin</fullName>
    </submittedName>
</protein>
<evidence type="ECO:0000313" key="1">
    <source>
        <dbReference type="EMBL" id="MCJ0971800.1"/>
    </source>
</evidence>
<proteinExistence type="predicted"/>
<dbReference type="AlphaFoldDB" id="A0A9X1VZL2"/>
<gene>
    <name evidence="1" type="ORF">MST27_00275</name>
</gene>
<dbReference type="EMBL" id="JALGRD010000001">
    <property type="protein sequence ID" value="MCJ0971800.1"/>
    <property type="molecule type" value="Genomic_DNA"/>
</dbReference>
<dbReference type="InterPro" id="IPR010239">
    <property type="entry name" value="CHP02001"/>
</dbReference>
<sequence>MDKRYLIALVIALGGCASQPEVMEREVGQFDLKLGTAPTRSMAQGLVQPATASTFRGGLDLTHESGVYVGQWSPSVGLLDGSQLELNSYVGYAQPRMDDSPGYELGVIRYSFPEIDTWDREEYYAGFNLGSSRLGGALSSALGRTDSTLFIELGSVRPFDVGVRLKYATHSVDNPLYYNGGSLRTFNDWSLSLSRQLLGVKLDLSYSDSNLQGAQCGVYSGQNAYCEGFMMFKAERAFF</sequence>
<dbReference type="NCBIfam" id="TIGR02001">
    <property type="entry name" value="gcw_chp"/>
    <property type="match status" value="1"/>
</dbReference>
<dbReference type="Pfam" id="PF09694">
    <property type="entry name" value="Gcw_chp"/>
    <property type="match status" value="1"/>
</dbReference>